<sequence>MKKNLLALFALGAIYNASAQNTYIKDAVVVKVNPNTLFYNGGNVSVTTDVAGGTTEKIINEGNIQIQGGFTNGNTSGKNFVNRYGVGTGSTHYGQLIINQNQTTSVTGRVLMERIKPDQTANDEYVLSLPFKNITAKEVINSLSNNIFKGDCAVNVDCGGNKRYLQSLLVWDTRETEYDAVDNNYTIEPYKRYLLNLRNNTNIYNALNALGSATKIGLAGIPSNETISQLNIKSGWAKNANYADLTYGQWKNKINNYNQSYDTYLGNQNNNNDANQLYGKNLHRFGNPYTSNLDLSNVKIGESWITFNIPSGNDKGPTEVYTNSLRFQVFKIANGYTITWNEQNGNTSTAGPNTLVSAYLSSNGTNYFWTGNWQALLIKPYETFYVDYYTLNRNASGNGSRIVTSNLRLKDSNKTFAYDYSGVTPVGDGGLPGVFSRSSEKNSVESLLNNEELKAKGLVTDFDFTQLELYLSQENTIQGSPAYLLNANFMQTGNSTTANTVDNPIFFYEEDNSGNVLTNVQTISNSFNNEDYVGKPLRVGFNNLEVGKKYQLNLNLYEYSILNKVKDLKLGKYFLHDKLTDKIIDINETTELSFIADDKINDRFEFYWNELPKTLGTNDLNSAKATYLYTNNGSQFVKFEQSNTTADIAIFDLTGRQIFYKTNISTNSDYKLNLNNIPNVYVVKIVYKDGKTVTKKTINK</sequence>
<evidence type="ECO:0000256" key="2">
    <source>
        <dbReference type="SAM" id="SignalP"/>
    </source>
</evidence>
<reference evidence="3 4" key="1">
    <citation type="submission" date="2018-10" db="EMBL/GenBank/DDBJ databases">
        <title>Transmission dynamics of multidrug resistant bacteria on intensive care unit surfaces.</title>
        <authorList>
            <person name="D'Souza A.W."/>
            <person name="Potter R.F."/>
            <person name="Wallace M."/>
            <person name="Shupe A."/>
            <person name="Patel S."/>
            <person name="Sun S."/>
            <person name="Gul D."/>
            <person name="Kwon J.H."/>
            <person name="Andleeb S."/>
            <person name="Burnham C.-A.D."/>
            <person name="Dantas G."/>
        </authorList>
    </citation>
    <scope>NUCLEOTIDE SEQUENCE [LARGE SCALE GENOMIC DNA]</scope>
    <source>
        <strain evidence="3 4">WF_348</strain>
    </source>
</reference>
<dbReference type="RefSeq" id="WP_125348719.1">
    <property type="nucleotide sequence ID" value="NZ_RHPN01000001.1"/>
</dbReference>
<comment type="caution">
    <text evidence="3">The sequence shown here is derived from an EMBL/GenBank/DDBJ whole genome shotgun (WGS) entry which is preliminary data.</text>
</comment>
<dbReference type="AlphaFoldDB" id="A0A3R8TS25"/>
<proteinExistence type="predicted"/>
<feature type="signal peptide" evidence="2">
    <location>
        <begin position="1"/>
        <end position="19"/>
    </location>
</feature>
<accession>A0A3R8TS25</accession>
<evidence type="ECO:0000256" key="1">
    <source>
        <dbReference type="ARBA" id="ARBA00022729"/>
    </source>
</evidence>
<evidence type="ECO:0000313" key="3">
    <source>
        <dbReference type="EMBL" id="RRT94508.1"/>
    </source>
</evidence>
<dbReference type="Proteomes" id="UP000267844">
    <property type="component" value="Unassembled WGS sequence"/>
</dbReference>
<protein>
    <submittedName>
        <fullName evidence="3">T9SS C-terminal target domain-containing protein</fullName>
    </submittedName>
</protein>
<evidence type="ECO:0000313" key="4">
    <source>
        <dbReference type="Proteomes" id="UP000267844"/>
    </source>
</evidence>
<dbReference type="NCBIfam" id="NF033708">
    <property type="entry name" value="T9SS_Cterm_ChiA"/>
    <property type="match status" value="1"/>
</dbReference>
<dbReference type="NCBIfam" id="TIGR04183">
    <property type="entry name" value="Por_Secre_tail"/>
    <property type="match status" value="1"/>
</dbReference>
<dbReference type="InterPro" id="IPR026444">
    <property type="entry name" value="Secre_tail"/>
</dbReference>
<organism evidence="3 4">
    <name type="scientific">Empedobacter falsenii</name>
    <dbReference type="NCBI Taxonomy" id="343874"/>
    <lineage>
        <taxon>Bacteria</taxon>
        <taxon>Pseudomonadati</taxon>
        <taxon>Bacteroidota</taxon>
        <taxon>Flavobacteriia</taxon>
        <taxon>Flavobacteriales</taxon>
        <taxon>Weeksellaceae</taxon>
        <taxon>Empedobacter</taxon>
    </lineage>
</organism>
<keyword evidence="1 2" id="KW-0732">Signal</keyword>
<name>A0A3R8TS25_9FLAO</name>
<gene>
    <name evidence="3" type="ORF">EGI89_00365</name>
</gene>
<dbReference type="EMBL" id="RHPO01000001">
    <property type="protein sequence ID" value="RRT94508.1"/>
    <property type="molecule type" value="Genomic_DNA"/>
</dbReference>
<feature type="chain" id="PRO_5018639551" evidence="2">
    <location>
        <begin position="20"/>
        <end position="700"/>
    </location>
</feature>